<dbReference type="GO" id="GO:0006816">
    <property type="term" value="P:calcium ion transport"/>
    <property type="evidence" value="ECO:0007669"/>
    <property type="project" value="TreeGrafter"/>
</dbReference>
<dbReference type="GO" id="GO:0032870">
    <property type="term" value="P:cellular response to hormone stimulus"/>
    <property type="evidence" value="ECO:0007669"/>
    <property type="project" value="TreeGrafter"/>
</dbReference>
<organism evidence="13 14">
    <name type="scientific">Anas platyrhynchos</name>
    <name type="common">Mallard</name>
    <name type="synonym">Anas boschas</name>
    <dbReference type="NCBI Taxonomy" id="8839"/>
    <lineage>
        <taxon>Eukaryota</taxon>
        <taxon>Metazoa</taxon>
        <taxon>Chordata</taxon>
        <taxon>Craniata</taxon>
        <taxon>Vertebrata</taxon>
        <taxon>Euteleostomi</taxon>
        <taxon>Archelosauria</taxon>
        <taxon>Archosauria</taxon>
        <taxon>Dinosauria</taxon>
        <taxon>Saurischia</taxon>
        <taxon>Theropoda</taxon>
        <taxon>Coelurosauria</taxon>
        <taxon>Aves</taxon>
        <taxon>Neognathae</taxon>
        <taxon>Galloanserae</taxon>
        <taxon>Anseriformes</taxon>
        <taxon>Anatidae</taxon>
        <taxon>Anatinae</taxon>
        <taxon>Anas</taxon>
    </lineage>
</organism>
<dbReference type="GO" id="GO:0009986">
    <property type="term" value="C:cell surface"/>
    <property type="evidence" value="ECO:0007669"/>
    <property type="project" value="TreeGrafter"/>
</dbReference>
<feature type="region of interest" description="Disordered" evidence="11">
    <location>
        <begin position="144"/>
        <end position="276"/>
    </location>
</feature>
<dbReference type="GO" id="GO:0031623">
    <property type="term" value="P:receptor internalization"/>
    <property type="evidence" value="ECO:0007669"/>
    <property type="project" value="TreeGrafter"/>
</dbReference>
<evidence type="ECO:0000256" key="3">
    <source>
        <dbReference type="ARBA" id="ARBA00022448"/>
    </source>
</evidence>
<dbReference type="GO" id="GO:0043235">
    <property type="term" value="C:receptor complex"/>
    <property type="evidence" value="ECO:0007669"/>
    <property type="project" value="TreeGrafter"/>
</dbReference>
<evidence type="ECO:0000256" key="6">
    <source>
        <dbReference type="ARBA" id="ARBA00022729"/>
    </source>
</evidence>
<keyword evidence="5 12" id="KW-0812">Transmembrane</keyword>
<dbReference type="GO" id="GO:0015026">
    <property type="term" value="F:coreceptor activity"/>
    <property type="evidence" value="ECO:0007669"/>
    <property type="project" value="InterPro"/>
</dbReference>
<proteinExistence type="inferred from homology"/>
<evidence type="ECO:0000256" key="10">
    <source>
        <dbReference type="ARBA" id="ARBA00023170"/>
    </source>
</evidence>
<reference evidence="13" key="1">
    <citation type="submission" date="2019-08" db="EMBL/GenBank/DDBJ databases">
        <title>Three high-quality genomes provides insights into domestication of ducks.</title>
        <authorList>
            <person name="Hou Z.C."/>
            <person name="Zhu F."/>
            <person name="Yin Z.T."/>
            <person name="Zhang F."/>
        </authorList>
    </citation>
    <scope>NUCLEOTIDE SEQUENCE [LARGE SCALE GENOMIC DNA]</scope>
</reference>
<dbReference type="PANTHER" id="PTHR14076:SF9">
    <property type="entry name" value="RECEPTOR ACTIVITY-MODIFYING PROTEIN 2"/>
    <property type="match status" value="1"/>
</dbReference>
<feature type="compositionally biased region" description="Low complexity" evidence="11">
    <location>
        <begin position="7"/>
        <end position="36"/>
    </location>
</feature>
<evidence type="ECO:0000256" key="5">
    <source>
        <dbReference type="ARBA" id="ARBA00022692"/>
    </source>
</evidence>
<accession>A0A8B9SP51</accession>
<feature type="transmembrane region" description="Helical" evidence="12">
    <location>
        <begin position="441"/>
        <end position="462"/>
    </location>
</feature>
<dbReference type="GO" id="GO:0008277">
    <property type="term" value="P:regulation of G protein-coupled receptor signaling pathway"/>
    <property type="evidence" value="ECO:0007669"/>
    <property type="project" value="InterPro"/>
</dbReference>
<keyword evidence="6" id="KW-0732">Signal</keyword>
<evidence type="ECO:0008006" key="15">
    <source>
        <dbReference type="Google" id="ProtNLM"/>
    </source>
</evidence>
<comment type="similarity">
    <text evidence="2">Belongs to the RAMP family.</text>
</comment>
<evidence type="ECO:0000313" key="14">
    <source>
        <dbReference type="Proteomes" id="UP000694400"/>
    </source>
</evidence>
<keyword evidence="3" id="KW-0813">Transport</keyword>
<name>A0A8B9SP51_ANAPL</name>
<evidence type="ECO:0000313" key="13">
    <source>
        <dbReference type="Ensembl" id="ENSAPLP00020009016.1"/>
    </source>
</evidence>
<dbReference type="Gene3D" id="1.10.150.510">
    <property type="entry name" value="Receptor activity modifying family"/>
    <property type="match status" value="1"/>
</dbReference>
<sequence length="471" mass="50130">MASRCVPGPAAAAQPPPGRSGSAASSVGWRGRARSSGGIGAGHGRGGPQHALSCDLCSRGRVFLFFFKKRGRFWVGARPQGSGETSWRGLSQLLGAGGCGEKPPGWEQGFWQSPAVGLGPRAGIASHVPLPFHHLPALLGPRARRGTAAGPSVPTWGPSRRVGQVPHRGAVSPVLGPQTTIPNPPPPHTHTPKPSGGAHPGAEALKFLFPRSTPPRCRAACPPRRRRGISQPSPDRIKEKYTSKQNRGLLTPDGAAKGAEASPRPGRPGCPTAPVRGKESLPVISIEILVPLVSPAGCGRMAPCAPTGSGRLSRGLLLLWALLGRGLCHTAGKADGFGQEARTSPPMAKENSTEEVYGAMAEKCWEFFVELMRNVTVPQLCDWKVISRPYSLLQECLEGSAEHLNHGYPNALAERFIFQSHHRYFHNCSVGNQVFDPPEDVLLAMVFAPICLIPFLVTVVIWRSKDGKAQP</sequence>
<feature type="region of interest" description="Disordered" evidence="11">
    <location>
        <begin position="1"/>
        <end position="46"/>
    </location>
</feature>
<dbReference type="AlphaFoldDB" id="A0A8B9SP51"/>
<evidence type="ECO:0000256" key="12">
    <source>
        <dbReference type="SAM" id="Phobius"/>
    </source>
</evidence>
<keyword evidence="4" id="KW-1003">Cell membrane</keyword>
<comment type="subcellular location">
    <subcellularLocation>
        <location evidence="1">Cell membrane</location>
        <topology evidence="1">Single-pass type I membrane protein</topology>
    </subcellularLocation>
</comment>
<evidence type="ECO:0000256" key="1">
    <source>
        <dbReference type="ARBA" id="ARBA00004251"/>
    </source>
</evidence>
<dbReference type="Pfam" id="PF04901">
    <property type="entry name" value="RAMP"/>
    <property type="match status" value="1"/>
</dbReference>
<dbReference type="GO" id="GO:0001525">
    <property type="term" value="P:angiogenesis"/>
    <property type="evidence" value="ECO:0007669"/>
    <property type="project" value="TreeGrafter"/>
</dbReference>
<protein>
    <recommendedName>
        <fullName evidence="15">Receptor activity-modifying protein 2</fullName>
    </recommendedName>
</protein>
<evidence type="ECO:0000256" key="9">
    <source>
        <dbReference type="ARBA" id="ARBA00023157"/>
    </source>
</evidence>
<feature type="compositionally biased region" description="Gly residues" evidence="11">
    <location>
        <begin position="37"/>
        <end position="46"/>
    </location>
</feature>
<dbReference type="GO" id="GO:0005886">
    <property type="term" value="C:plasma membrane"/>
    <property type="evidence" value="ECO:0007669"/>
    <property type="project" value="UniProtKB-SubCell"/>
</dbReference>
<reference evidence="13" key="2">
    <citation type="submission" date="2025-08" db="UniProtKB">
        <authorList>
            <consortium name="Ensembl"/>
        </authorList>
    </citation>
    <scope>IDENTIFICATION</scope>
</reference>
<evidence type="ECO:0000256" key="7">
    <source>
        <dbReference type="ARBA" id="ARBA00022989"/>
    </source>
</evidence>
<dbReference type="InterPro" id="IPR038126">
    <property type="entry name" value="RAMP_sf"/>
</dbReference>
<dbReference type="PANTHER" id="PTHR14076">
    <property type="entry name" value="RECEPTOR ACTIVITY MODIFYING PROTEIN RAMP"/>
    <property type="match status" value="1"/>
</dbReference>
<evidence type="ECO:0000256" key="8">
    <source>
        <dbReference type="ARBA" id="ARBA00023136"/>
    </source>
</evidence>
<evidence type="ECO:0000256" key="2">
    <source>
        <dbReference type="ARBA" id="ARBA00007087"/>
    </source>
</evidence>
<dbReference type="GO" id="GO:0007186">
    <property type="term" value="P:G protein-coupled receptor signaling pathway"/>
    <property type="evidence" value="ECO:0007669"/>
    <property type="project" value="TreeGrafter"/>
</dbReference>
<dbReference type="Ensembl" id="ENSAPLT00020009694.1">
    <property type="protein sequence ID" value="ENSAPLP00020009016.1"/>
    <property type="gene ID" value="ENSAPLG00020006636.1"/>
</dbReference>
<keyword evidence="10" id="KW-0675">Receptor</keyword>
<keyword evidence="7 12" id="KW-1133">Transmembrane helix</keyword>
<dbReference type="InterPro" id="IPR006985">
    <property type="entry name" value="RAMP"/>
</dbReference>
<keyword evidence="8 12" id="KW-0472">Membrane</keyword>
<reference evidence="13" key="3">
    <citation type="submission" date="2025-09" db="UniProtKB">
        <authorList>
            <consortium name="Ensembl"/>
        </authorList>
    </citation>
    <scope>IDENTIFICATION</scope>
</reference>
<evidence type="ECO:0000256" key="4">
    <source>
        <dbReference type="ARBA" id="ARBA00022475"/>
    </source>
</evidence>
<dbReference type="GO" id="GO:0006886">
    <property type="term" value="P:intracellular protein transport"/>
    <property type="evidence" value="ECO:0007669"/>
    <property type="project" value="InterPro"/>
</dbReference>
<evidence type="ECO:0000256" key="11">
    <source>
        <dbReference type="SAM" id="MobiDB-lite"/>
    </source>
</evidence>
<dbReference type="Proteomes" id="UP000694400">
    <property type="component" value="Chromosome 25"/>
</dbReference>
<keyword evidence="9" id="KW-1015">Disulfide bond</keyword>
<dbReference type="GO" id="GO:0072659">
    <property type="term" value="P:protein localization to plasma membrane"/>
    <property type="evidence" value="ECO:0007669"/>
    <property type="project" value="TreeGrafter"/>
</dbReference>